<dbReference type="Gramene" id="Mp1g03690.1">
    <property type="protein sequence ID" value="Mp1g03690.1.cds1"/>
    <property type="gene ID" value="Mp1g03690"/>
</dbReference>
<name>A0A2R6XR84_MARPO</name>
<dbReference type="EMBL" id="KZ772677">
    <property type="protein sequence ID" value="PTQ48619.1"/>
    <property type="molecule type" value="Genomic_DNA"/>
</dbReference>
<proteinExistence type="predicted"/>
<reference evidence="2" key="1">
    <citation type="journal article" date="2017" name="Cell">
        <title>Insights into land plant evolution garnered from the Marchantia polymorpha genome.</title>
        <authorList>
            <person name="Bowman J.L."/>
            <person name="Kohchi T."/>
            <person name="Yamato K.T."/>
            <person name="Jenkins J."/>
            <person name="Shu S."/>
            <person name="Ishizaki K."/>
            <person name="Yamaoka S."/>
            <person name="Nishihama R."/>
            <person name="Nakamura Y."/>
            <person name="Berger F."/>
            <person name="Adam C."/>
            <person name="Aki S.S."/>
            <person name="Althoff F."/>
            <person name="Araki T."/>
            <person name="Arteaga-Vazquez M.A."/>
            <person name="Balasubrmanian S."/>
            <person name="Barry K."/>
            <person name="Bauer D."/>
            <person name="Boehm C.R."/>
            <person name="Briginshaw L."/>
            <person name="Caballero-Perez J."/>
            <person name="Catarino B."/>
            <person name="Chen F."/>
            <person name="Chiyoda S."/>
            <person name="Chovatia M."/>
            <person name="Davies K.M."/>
            <person name="Delmans M."/>
            <person name="Demura T."/>
            <person name="Dierschke T."/>
            <person name="Dolan L."/>
            <person name="Dorantes-Acosta A.E."/>
            <person name="Eklund D.M."/>
            <person name="Florent S.N."/>
            <person name="Flores-Sandoval E."/>
            <person name="Fujiyama A."/>
            <person name="Fukuzawa H."/>
            <person name="Galik B."/>
            <person name="Grimanelli D."/>
            <person name="Grimwood J."/>
            <person name="Grossniklaus U."/>
            <person name="Hamada T."/>
            <person name="Haseloff J."/>
            <person name="Hetherington A.J."/>
            <person name="Higo A."/>
            <person name="Hirakawa Y."/>
            <person name="Hundley H.N."/>
            <person name="Ikeda Y."/>
            <person name="Inoue K."/>
            <person name="Inoue S.I."/>
            <person name="Ishida S."/>
            <person name="Jia Q."/>
            <person name="Kakita M."/>
            <person name="Kanazawa T."/>
            <person name="Kawai Y."/>
            <person name="Kawashima T."/>
            <person name="Kennedy M."/>
            <person name="Kinose K."/>
            <person name="Kinoshita T."/>
            <person name="Kohara Y."/>
            <person name="Koide E."/>
            <person name="Komatsu K."/>
            <person name="Kopischke S."/>
            <person name="Kubo M."/>
            <person name="Kyozuka J."/>
            <person name="Lagercrantz U."/>
            <person name="Lin S.S."/>
            <person name="Lindquist E."/>
            <person name="Lipzen A.M."/>
            <person name="Lu C.W."/>
            <person name="De Luna E."/>
            <person name="Martienssen R.A."/>
            <person name="Minamino N."/>
            <person name="Mizutani M."/>
            <person name="Mizutani M."/>
            <person name="Mochizuki N."/>
            <person name="Monte I."/>
            <person name="Mosher R."/>
            <person name="Nagasaki H."/>
            <person name="Nakagami H."/>
            <person name="Naramoto S."/>
            <person name="Nishitani K."/>
            <person name="Ohtani M."/>
            <person name="Okamoto T."/>
            <person name="Okumura M."/>
            <person name="Phillips J."/>
            <person name="Pollak B."/>
            <person name="Reinders A."/>
            <person name="Rovekamp M."/>
            <person name="Sano R."/>
            <person name="Sawa S."/>
            <person name="Schmid M.W."/>
            <person name="Shirakawa M."/>
            <person name="Solano R."/>
            <person name="Spunde A."/>
            <person name="Suetsugu N."/>
            <person name="Sugano S."/>
            <person name="Sugiyama A."/>
            <person name="Sun R."/>
            <person name="Suzuki Y."/>
            <person name="Takenaka M."/>
            <person name="Takezawa D."/>
            <person name="Tomogane H."/>
            <person name="Tsuzuki M."/>
            <person name="Ueda T."/>
            <person name="Umeda M."/>
            <person name="Ward J.M."/>
            <person name="Watanabe Y."/>
            <person name="Yazaki K."/>
            <person name="Yokoyama R."/>
            <person name="Yoshitake Y."/>
            <person name="Yotsui I."/>
            <person name="Zachgo S."/>
            <person name="Schmutz J."/>
        </authorList>
    </citation>
    <scope>NUCLEOTIDE SEQUENCE [LARGE SCALE GENOMIC DNA]</scope>
    <source>
        <strain evidence="2">Tak-1</strain>
    </source>
</reference>
<gene>
    <name evidence="1" type="ORF">MARPO_0005s0238</name>
</gene>
<dbReference type="AlphaFoldDB" id="A0A2R6XR84"/>
<sequence length="103" mass="11921">MSAFPVTRHRLGPRVILNFADFAVKRFNSLPSIVSRHVIELAPHLLRPKCKPPRTPKLQETWGLQTKHALDRRPLWHLPPLTGSDHAIFSSAWSRRLARYELL</sequence>
<evidence type="ECO:0000313" key="2">
    <source>
        <dbReference type="Proteomes" id="UP000244005"/>
    </source>
</evidence>
<protein>
    <submittedName>
        <fullName evidence="1">Uncharacterized protein</fullName>
    </submittedName>
</protein>
<dbReference type="Proteomes" id="UP000244005">
    <property type="component" value="Unassembled WGS sequence"/>
</dbReference>
<organism evidence="1 2">
    <name type="scientific">Marchantia polymorpha</name>
    <name type="common">Common liverwort</name>
    <name type="synonym">Marchantia aquatica</name>
    <dbReference type="NCBI Taxonomy" id="3197"/>
    <lineage>
        <taxon>Eukaryota</taxon>
        <taxon>Viridiplantae</taxon>
        <taxon>Streptophyta</taxon>
        <taxon>Embryophyta</taxon>
        <taxon>Marchantiophyta</taxon>
        <taxon>Marchantiopsida</taxon>
        <taxon>Marchantiidae</taxon>
        <taxon>Marchantiales</taxon>
        <taxon>Marchantiaceae</taxon>
        <taxon>Marchantia</taxon>
    </lineage>
</organism>
<evidence type="ECO:0000313" key="1">
    <source>
        <dbReference type="EMBL" id="PTQ48619.1"/>
    </source>
</evidence>
<accession>A0A2R6XR84</accession>
<keyword evidence="2" id="KW-1185">Reference proteome</keyword>